<dbReference type="GO" id="GO:0032259">
    <property type="term" value="P:methylation"/>
    <property type="evidence" value="ECO:0007669"/>
    <property type="project" value="UniProtKB-KW"/>
</dbReference>
<evidence type="ECO:0000256" key="1">
    <source>
        <dbReference type="ARBA" id="ARBA00022603"/>
    </source>
</evidence>
<feature type="domain" description="Methyltransferase" evidence="5">
    <location>
        <begin position="49"/>
        <end position="141"/>
    </location>
</feature>
<evidence type="ECO:0000256" key="4">
    <source>
        <dbReference type="HAMAP-Rule" id="MF_02100"/>
    </source>
</evidence>
<dbReference type="PANTHER" id="PTHR43861">
    <property type="entry name" value="TRANS-ACONITATE 2-METHYLTRANSFERASE-RELATED"/>
    <property type="match status" value="1"/>
</dbReference>
<gene>
    <name evidence="6" type="ORF">KS419_00575</name>
</gene>
<evidence type="ECO:0000313" key="7">
    <source>
        <dbReference type="Proteomes" id="UP000784880"/>
    </source>
</evidence>
<accession>A0ABS6J987</accession>
<dbReference type="InterPro" id="IPR023553">
    <property type="entry name" value="Uncharacterised_MeTfrase_YrrT"/>
</dbReference>
<keyword evidence="3 4" id="KW-0949">S-adenosyl-L-methionine</keyword>
<dbReference type="EMBL" id="JAHQCS010000012">
    <property type="protein sequence ID" value="MBU9710256.1"/>
    <property type="molecule type" value="Genomic_DNA"/>
</dbReference>
<dbReference type="CDD" id="cd02440">
    <property type="entry name" value="AdoMet_MTases"/>
    <property type="match status" value="1"/>
</dbReference>
<keyword evidence="7" id="KW-1185">Reference proteome</keyword>
<name>A0ABS6J987_9BACI</name>
<comment type="caution">
    <text evidence="6">The sequence shown here is derived from an EMBL/GenBank/DDBJ whole genome shotgun (WGS) entry which is preliminary data.</text>
</comment>
<feature type="binding site" evidence="4">
    <location>
        <position position="74"/>
    </location>
    <ligand>
        <name>S-adenosyl-L-methionine</name>
        <dbReference type="ChEBI" id="CHEBI:59789"/>
    </ligand>
</feature>
<organism evidence="6 7">
    <name type="scientific">Evansella tamaricis</name>
    <dbReference type="NCBI Taxonomy" id="2069301"/>
    <lineage>
        <taxon>Bacteria</taxon>
        <taxon>Bacillati</taxon>
        <taxon>Bacillota</taxon>
        <taxon>Bacilli</taxon>
        <taxon>Bacillales</taxon>
        <taxon>Bacillaceae</taxon>
        <taxon>Evansella</taxon>
    </lineage>
</organism>
<evidence type="ECO:0000259" key="5">
    <source>
        <dbReference type="Pfam" id="PF13649"/>
    </source>
</evidence>
<dbReference type="Pfam" id="PF13649">
    <property type="entry name" value="Methyltransf_25"/>
    <property type="match status" value="1"/>
</dbReference>
<evidence type="ECO:0000256" key="3">
    <source>
        <dbReference type="ARBA" id="ARBA00022691"/>
    </source>
</evidence>
<dbReference type="GO" id="GO:0008168">
    <property type="term" value="F:methyltransferase activity"/>
    <property type="evidence" value="ECO:0007669"/>
    <property type="project" value="UniProtKB-KW"/>
</dbReference>
<comment type="function">
    <text evidence="4">Could be a S-adenosyl-L-methionine-dependent methyltransferase.</text>
</comment>
<protein>
    <recommendedName>
        <fullName evidence="4">Uncharacterized methyltransferase KS419_00575</fullName>
        <ecNumber evidence="4">2.1.1.-</ecNumber>
    </recommendedName>
</protein>
<reference evidence="6 7" key="1">
    <citation type="submission" date="2021-06" db="EMBL/GenBank/DDBJ databases">
        <title>Bacillus sp. RD4P76, an endophyte from a halophyte.</title>
        <authorList>
            <person name="Sun J.-Q."/>
        </authorList>
    </citation>
    <scope>NUCLEOTIDE SEQUENCE [LARGE SCALE GENOMIC DNA]</scope>
    <source>
        <strain evidence="6 7">CGMCC 1.15917</strain>
    </source>
</reference>
<evidence type="ECO:0000256" key="2">
    <source>
        <dbReference type="ARBA" id="ARBA00022679"/>
    </source>
</evidence>
<feature type="binding site" evidence="4">
    <location>
        <position position="96"/>
    </location>
    <ligand>
        <name>S-adenosyl-L-methionine</name>
        <dbReference type="ChEBI" id="CHEBI:59789"/>
    </ligand>
</feature>
<dbReference type="EC" id="2.1.1.-" evidence="4"/>
<feature type="binding site" evidence="4">
    <location>
        <position position="53"/>
    </location>
    <ligand>
        <name>S-adenosyl-L-methionine</name>
        <dbReference type="ChEBI" id="CHEBI:59789"/>
    </ligand>
</feature>
<proteinExistence type="inferred from homology"/>
<dbReference type="HAMAP" id="MF_02100">
    <property type="entry name" value="Methyltr_YrrT"/>
    <property type="match status" value="1"/>
</dbReference>
<dbReference type="RefSeq" id="WP_217064150.1">
    <property type="nucleotide sequence ID" value="NZ_JAHQCS010000012.1"/>
</dbReference>
<keyword evidence="1 4" id="KW-0489">Methyltransferase</keyword>
<sequence>MGREFVELFDRWAESYDSTVSGMDEEYKEVFENYGAILQNVANRVHGRIIEFGVGTGNLTKFILAKTDEYTGVEPSEKMRNAASEKLPNTKIISGDFINFPVPVTDQPVDAFVSSYAFHHLTDGEKQIAANKYGSLLKTGGKVVFADTIFMNGDHHGQMIRDAEKRHFFNLAEDLKTEYYTTIPTLTTIFENAGFDVSFQSMNKFVWILEATKQ</sequence>
<comment type="similarity">
    <text evidence="4">Belongs to the methyltransferase superfamily. YrrT family.</text>
</comment>
<keyword evidence="2 4" id="KW-0808">Transferase</keyword>
<evidence type="ECO:0000313" key="6">
    <source>
        <dbReference type="EMBL" id="MBU9710256.1"/>
    </source>
</evidence>
<dbReference type="Proteomes" id="UP000784880">
    <property type="component" value="Unassembled WGS sequence"/>
</dbReference>
<dbReference type="InterPro" id="IPR041698">
    <property type="entry name" value="Methyltransf_25"/>
</dbReference>